<dbReference type="OrthoDB" id="9887427at2"/>
<dbReference type="Proteomes" id="UP000033774">
    <property type="component" value="Unassembled WGS sequence"/>
</dbReference>
<accession>A0A0F3IRR0</accession>
<evidence type="ECO:0000313" key="2">
    <source>
        <dbReference type="EMBL" id="KJV09440.1"/>
    </source>
</evidence>
<comment type="caution">
    <text evidence="2">The sequence shown here is derived from an EMBL/GenBank/DDBJ whole genome shotgun (WGS) entry which is preliminary data.</text>
</comment>
<protein>
    <submittedName>
        <fullName evidence="2">Uncharacterized protein</fullName>
    </submittedName>
</protein>
<keyword evidence="1" id="KW-0812">Transmembrane</keyword>
<proteinExistence type="predicted"/>
<dbReference type="AlphaFoldDB" id="A0A0F3IRR0"/>
<feature type="transmembrane region" description="Helical" evidence="1">
    <location>
        <begin position="84"/>
        <end position="105"/>
    </location>
</feature>
<evidence type="ECO:0000313" key="3">
    <source>
        <dbReference type="Proteomes" id="UP000033774"/>
    </source>
</evidence>
<evidence type="ECO:0000256" key="1">
    <source>
        <dbReference type="SAM" id="Phobius"/>
    </source>
</evidence>
<keyword evidence="1" id="KW-1133">Transmembrane helix</keyword>
<feature type="transmembrane region" description="Helical" evidence="1">
    <location>
        <begin position="54"/>
        <end position="77"/>
    </location>
</feature>
<keyword evidence="3" id="KW-1185">Reference proteome</keyword>
<name>A0A0F3IRR0_9PROT</name>
<sequence>MVKTFLRRLTAILLGALVLLEELAWGLLDALRRVLDRIVPLAAFHHWLRQRSKWQALMLFAVLLGLAEIGQVAALALIGTGNFLAGLGVLVALKMLGGLMVVTLWRECRAQLLTFTIIAWAHRLIIEWRARVHGWLDRQPLWRAVRSSVDAARAWGKRWLDRFR</sequence>
<keyword evidence="1" id="KW-0472">Membrane</keyword>
<organism evidence="2 3">
    <name type="scientific">Elstera litoralis</name>
    <dbReference type="NCBI Taxonomy" id="552518"/>
    <lineage>
        <taxon>Bacteria</taxon>
        <taxon>Pseudomonadati</taxon>
        <taxon>Pseudomonadota</taxon>
        <taxon>Alphaproteobacteria</taxon>
        <taxon>Rhodospirillales</taxon>
        <taxon>Rhodospirillaceae</taxon>
        <taxon>Elstera</taxon>
    </lineage>
</organism>
<reference evidence="2 3" key="1">
    <citation type="submission" date="2015-03" db="EMBL/GenBank/DDBJ databases">
        <title>Draft genome sequence of Elstera litoralis.</title>
        <authorList>
            <person name="Rahalkar M.C."/>
            <person name="Dhakephalkar P.K."/>
            <person name="Pore S.D."/>
            <person name="Arora P."/>
            <person name="Kapse N.G."/>
            <person name="Pandit P.S."/>
        </authorList>
    </citation>
    <scope>NUCLEOTIDE SEQUENCE [LARGE SCALE GENOMIC DNA]</scope>
    <source>
        <strain evidence="2 3">Dia-1</strain>
    </source>
</reference>
<gene>
    <name evidence="2" type="ORF">VZ95_11460</name>
</gene>
<dbReference type="RefSeq" id="WP_045775962.1">
    <property type="nucleotide sequence ID" value="NZ_LAJY01000280.1"/>
</dbReference>
<dbReference type="EMBL" id="LAJY01000280">
    <property type="protein sequence ID" value="KJV09440.1"/>
    <property type="molecule type" value="Genomic_DNA"/>
</dbReference>